<organism evidence="8 9">
    <name type="scientific">Ramlibacter albus</name>
    <dbReference type="NCBI Taxonomy" id="2079448"/>
    <lineage>
        <taxon>Bacteria</taxon>
        <taxon>Pseudomonadati</taxon>
        <taxon>Pseudomonadota</taxon>
        <taxon>Betaproteobacteria</taxon>
        <taxon>Burkholderiales</taxon>
        <taxon>Comamonadaceae</taxon>
        <taxon>Ramlibacter</taxon>
    </lineage>
</organism>
<evidence type="ECO:0000256" key="1">
    <source>
        <dbReference type="ARBA" id="ARBA00001974"/>
    </source>
</evidence>
<reference evidence="8" key="1">
    <citation type="submission" date="2020-08" db="EMBL/GenBank/DDBJ databases">
        <title>Ramlibacter sp. GTP1 16S ribosomal RNA gene genome sequencing and assembly.</title>
        <authorList>
            <person name="Kang M."/>
        </authorList>
    </citation>
    <scope>NUCLEOTIDE SEQUENCE</scope>
    <source>
        <strain evidence="8">GTP1</strain>
    </source>
</reference>
<dbReference type="GO" id="GO:0050660">
    <property type="term" value="F:flavin adenine dinucleotide binding"/>
    <property type="evidence" value="ECO:0007669"/>
    <property type="project" value="InterPro"/>
</dbReference>
<dbReference type="Proteomes" id="UP000596827">
    <property type="component" value="Unassembled WGS sequence"/>
</dbReference>
<sequence>MTTQYDFDAIVVGSGMTGGFAAKELTERGLKVLVLERSRPLEHKQYETEWTTPWDAKFRGVLDRDEIGRDYPIQSRQPFGQFNWFNKHHWVKDSEQPYVQAQPYSWIRSGVLGGRSLLWGRQCYRWSDIDFSANKADGHGSDWPIRYKDIERWYGHVEDYMGISGENLGLAHFPDMHLLPPMELTAAEKVVGTRVRQRWPERYVTIGRTANLTREHNGRGPCQYRNICQRGCSFGGYFSSLSASLPDAQKTGLLTVRTDTLVERVLLDEKTGRASGVQTIDAKTGERRVHTARLVFLNAGTEASVKILLQSAEKRHPNGLGNRGDVLGRYICDHDSGAAFGVLPGLEDRYFYGRRANGLYMPRFRNLKGRDAGVDFDRGYVVQGGSTRMGWTDQASEGDDFGAGYKKRLASLGPWIVFMGGFCESLPRKDNRITLDPAAKDKWGLPQLRFDVRRGDNEEKMVADAMRECKTMLEAAGVQGVRTLRVGSTPGITVHVQGGARMGNDPEQSVLDARNRVHGVPNLYVTDGAAMASAGTVNPSLTFMALTARAVDHAVAQLKAGAV</sequence>
<evidence type="ECO:0000313" key="9">
    <source>
        <dbReference type="Proteomes" id="UP000596827"/>
    </source>
</evidence>
<dbReference type="InterPro" id="IPR051473">
    <property type="entry name" value="P2Ox-like"/>
</dbReference>
<dbReference type="EMBL" id="JACORU010000007">
    <property type="protein sequence ID" value="MBC5766750.1"/>
    <property type="molecule type" value="Genomic_DNA"/>
</dbReference>
<name>A0A923MB52_9BURK</name>
<proteinExistence type="inferred from homology"/>
<feature type="domain" description="Glucose-methanol-choline oxidoreductase N-terminal" evidence="6">
    <location>
        <begin position="10"/>
        <end position="332"/>
    </location>
</feature>
<evidence type="ECO:0000256" key="3">
    <source>
        <dbReference type="ARBA" id="ARBA00022630"/>
    </source>
</evidence>
<dbReference type="InterPro" id="IPR036188">
    <property type="entry name" value="FAD/NAD-bd_sf"/>
</dbReference>
<dbReference type="InterPro" id="IPR007867">
    <property type="entry name" value="GMC_OxRtase_C"/>
</dbReference>
<feature type="domain" description="Glucose-methanol-choline oxidoreductase C-terminal" evidence="7">
    <location>
        <begin position="427"/>
        <end position="546"/>
    </location>
</feature>
<accession>A0A923MB52</accession>
<evidence type="ECO:0000259" key="6">
    <source>
        <dbReference type="Pfam" id="PF00732"/>
    </source>
</evidence>
<dbReference type="GO" id="GO:0016614">
    <property type="term" value="F:oxidoreductase activity, acting on CH-OH group of donors"/>
    <property type="evidence" value="ECO:0007669"/>
    <property type="project" value="InterPro"/>
</dbReference>
<dbReference type="Pfam" id="PF05199">
    <property type="entry name" value="GMC_oxred_C"/>
    <property type="match status" value="1"/>
</dbReference>
<evidence type="ECO:0000256" key="4">
    <source>
        <dbReference type="ARBA" id="ARBA00022827"/>
    </source>
</evidence>
<evidence type="ECO:0000256" key="2">
    <source>
        <dbReference type="ARBA" id="ARBA00010790"/>
    </source>
</evidence>
<dbReference type="PANTHER" id="PTHR42784:SF1">
    <property type="entry name" value="PYRANOSE 2-OXIDASE"/>
    <property type="match status" value="1"/>
</dbReference>
<keyword evidence="4" id="KW-0274">FAD</keyword>
<keyword evidence="9" id="KW-1185">Reference proteome</keyword>
<dbReference type="Pfam" id="PF00732">
    <property type="entry name" value="GMC_oxred_N"/>
    <property type="match status" value="1"/>
</dbReference>
<gene>
    <name evidence="8" type="ORF">H8R02_19960</name>
</gene>
<dbReference type="PANTHER" id="PTHR42784">
    <property type="entry name" value="PYRANOSE 2-OXIDASE"/>
    <property type="match status" value="1"/>
</dbReference>
<evidence type="ECO:0000256" key="5">
    <source>
        <dbReference type="ARBA" id="ARBA00023002"/>
    </source>
</evidence>
<dbReference type="RefSeq" id="WP_187083224.1">
    <property type="nucleotide sequence ID" value="NZ_JACORU010000007.1"/>
</dbReference>
<comment type="similarity">
    <text evidence="2">Belongs to the GMC oxidoreductase family.</text>
</comment>
<dbReference type="SUPFAM" id="SSF54373">
    <property type="entry name" value="FAD-linked reductases, C-terminal domain"/>
    <property type="match status" value="1"/>
</dbReference>
<evidence type="ECO:0000259" key="7">
    <source>
        <dbReference type="Pfam" id="PF05199"/>
    </source>
</evidence>
<dbReference type="AlphaFoldDB" id="A0A923MB52"/>
<comment type="cofactor">
    <cofactor evidence="1">
        <name>FAD</name>
        <dbReference type="ChEBI" id="CHEBI:57692"/>
    </cofactor>
</comment>
<evidence type="ECO:0000313" key="8">
    <source>
        <dbReference type="EMBL" id="MBC5766750.1"/>
    </source>
</evidence>
<dbReference type="SUPFAM" id="SSF51905">
    <property type="entry name" value="FAD/NAD(P)-binding domain"/>
    <property type="match status" value="1"/>
</dbReference>
<dbReference type="Gene3D" id="3.50.50.60">
    <property type="entry name" value="FAD/NAD(P)-binding domain"/>
    <property type="match status" value="2"/>
</dbReference>
<keyword evidence="5" id="KW-0560">Oxidoreductase</keyword>
<protein>
    <submittedName>
        <fullName evidence="8">GMC family oxidoreductase</fullName>
    </submittedName>
</protein>
<dbReference type="InterPro" id="IPR000172">
    <property type="entry name" value="GMC_OxRdtase_N"/>
</dbReference>
<keyword evidence="3" id="KW-0285">Flavoprotein</keyword>
<comment type="caution">
    <text evidence="8">The sequence shown here is derived from an EMBL/GenBank/DDBJ whole genome shotgun (WGS) entry which is preliminary data.</text>
</comment>